<feature type="coiled-coil region" evidence="1">
    <location>
        <begin position="267"/>
        <end position="294"/>
    </location>
</feature>
<dbReference type="PANTHER" id="PTHR48449">
    <property type="entry name" value="DUF1985 DOMAIN-CONTAINING PROTEIN"/>
    <property type="match status" value="1"/>
</dbReference>
<evidence type="ECO:0000259" key="2">
    <source>
        <dbReference type="Pfam" id="PF09331"/>
    </source>
</evidence>
<dbReference type="EMBL" id="BDQV01000447">
    <property type="protein sequence ID" value="GAY65068.1"/>
    <property type="molecule type" value="Genomic_DNA"/>
</dbReference>
<reference evidence="3 4" key="1">
    <citation type="journal article" date="2017" name="Front. Genet.">
        <title>Draft sequencing of the heterozygous diploid genome of Satsuma (Citrus unshiu Marc.) using a hybrid assembly approach.</title>
        <authorList>
            <person name="Shimizu T."/>
            <person name="Tanizawa Y."/>
            <person name="Mochizuki T."/>
            <person name="Nagasaki H."/>
            <person name="Yoshioka T."/>
            <person name="Toyoda A."/>
            <person name="Fujiyama A."/>
            <person name="Kaminuma E."/>
            <person name="Nakamura Y."/>
        </authorList>
    </citation>
    <scope>NUCLEOTIDE SEQUENCE [LARGE SCALE GENOMIC DNA]</scope>
    <source>
        <strain evidence="4">cv. Miyagawa wase</strain>
    </source>
</reference>
<comment type="caution">
    <text evidence="3">The sequence shown here is derived from an EMBL/GenBank/DDBJ whole genome shotgun (WGS) entry which is preliminary data.</text>
</comment>
<name>A0A2H5QKC5_CITUN</name>
<protein>
    <recommendedName>
        <fullName evidence="2">DUF1985 domain-containing protein</fullName>
    </recommendedName>
</protein>
<dbReference type="Pfam" id="PF09331">
    <property type="entry name" value="DUF1985"/>
    <property type="match status" value="1"/>
</dbReference>
<accession>A0A2H5QKC5</accession>
<sequence length="361" mass="41353">MAPKLQTKIKESEFFPGKITCLSTLRPIENIKLKLTERQEKIFKNSCFGHFLDMKEVQFSSHLCHKMLLREVSSNDYEMHFLVGGSEGRFSMKEFALITGLNCGKYPRLDISQKDEDETVWAYEAISVLTPTFAQKEGHALPRILNWKAMSIPKETQLEKEVFSKKTVGIHLDNCGTAALDRVFTNFFLIFQVKVYQMLNPTKTEKEKAYMQCWMHLTGDNVQEAVAEDDNELQLLVSGDKDGHGEELEELDAYSDAPSQKIFSPPRPQKNAELGEIKNQLDRLEEKVDQILQLSLAKKSLRYQPPFQLQESVYGNNTMRRKSKKRKRSSRAKNVVMTDIRGNDLVVSENGGDNLEMTDSL</sequence>
<feature type="domain" description="DUF1985" evidence="2">
    <location>
        <begin position="70"/>
        <end position="119"/>
    </location>
</feature>
<keyword evidence="1" id="KW-0175">Coiled coil</keyword>
<proteinExistence type="predicted"/>
<evidence type="ECO:0000313" key="3">
    <source>
        <dbReference type="EMBL" id="GAY65068.1"/>
    </source>
</evidence>
<gene>
    <name evidence="3" type="ORF">CUMW_238360</name>
</gene>
<evidence type="ECO:0000256" key="1">
    <source>
        <dbReference type="SAM" id="Coils"/>
    </source>
</evidence>
<dbReference type="InterPro" id="IPR015410">
    <property type="entry name" value="DUF1985"/>
</dbReference>
<dbReference type="Proteomes" id="UP000236630">
    <property type="component" value="Unassembled WGS sequence"/>
</dbReference>
<evidence type="ECO:0000313" key="4">
    <source>
        <dbReference type="Proteomes" id="UP000236630"/>
    </source>
</evidence>
<dbReference type="AlphaFoldDB" id="A0A2H5QKC5"/>
<organism evidence="3 4">
    <name type="scientific">Citrus unshiu</name>
    <name type="common">Satsuma mandarin</name>
    <name type="synonym">Citrus nobilis var. unshiu</name>
    <dbReference type="NCBI Taxonomy" id="55188"/>
    <lineage>
        <taxon>Eukaryota</taxon>
        <taxon>Viridiplantae</taxon>
        <taxon>Streptophyta</taxon>
        <taxon>Embryophyta</taxon>
        <taxon>Tracheophyta</taxon>
        <taxon>Spermatophyta</taxon>
        <taxon>Magnoliopsida</taxon>
        <taxon>eudicotyledons</taxon>
        <taxon>Gunneridae</taxon>
        <taxon>Pentapetalae</taxon>
        <taxon>rosids</taxon>
        <taxon>malvids</taxon>
        <taxon>Sapindales</taxon>
        <taxon>Rutaceae</taxon>
        <taxon>Aurantioideae</taxon>
        <taxon>Citrus</taxon>
    </lineage>
</organism>
<keyword evidence="4" id="KW-1185">Reference proteome</keyword>
<dbReference type="PANTHER" id="PTHR48449:SF1">
    <property type="entry name" value="DUF1985 DOMAIN-CONTAINING PROTEIN"/>
    <property type="match status" value="1"/>
</dbReference>